<evidence type="ECO:0000256" key="3">
    <source>
        <dbReference type="ARBA" id="ARBA00023015"/>
    </source>
</evidence>
<gene>
    <name evidence="10" type="ORF">MUO14_21255</name>
</gene>
<dbReference type="Pfam" id="PF00486">
    <property type="entry name" value="Trans_reg_C"/>
    <property type="match status" value="1"/>
</dbReference>
<evidence type="ECO:0000313" key="11">
    <source>
        <dbReference type="Proteomes" id="UP000831880"/>
    </source>
</evidence>
<dbReference type="SMART" id="SM00448">
    <property type="entry name" value="REC"/>
    <property type="match status" value="1"/>
</dbReference>
<keyword evidence="1 6" id="KW-0597">Phosphoprotein</keyword>
<dbReference type="PANTHER" id="PTHR48111">
    <property type="entry name" value="REGULATOR OF RPOS"/>
    <property type="match status" value="1"/>
</dbReference>
<evidence type="ECO:0000259" key="9">
    <source>
        <dbReference type="PROSITE" id="PS51755"/>
    </source>
</evidence>
<dbReference type="Gene3D" id="3.40.50.2300">
    <property type="match status" value="1"/>
</dbReference>
<dbReference type="InterPro" id="IPR039420">
    <property type="entry name" value="WalR-like"/>
</dbReference>
<dbReference type="SMART" id="SM00862">
    <property type="entry name" value="Trans_reg_C"/>
    <property type="match status" value="1"/>
</dbReference>
<feature type="DNA-binding region" description="OmpR/PhoB-type" evidence="7">
    <location>
        <begin position="129"/>
        <end position="227"/>
    </location>
</feature>
<evidence type="ECO:0000256" key="4">
    <source>
        <dbReference type="ARBA" id="ARBA00023125"/>
    </source>
</evidence>
<sequence>MPSIMVVEDNHELRALLTDYLSKYGYQCKAIENFQDVLTEFQETQPDLVLLDINLPAFDGFYWCRQIRRHSKCPIIFISAREGTMDQVMAIENGADDYITKPFSFEIVTAKVKSQLRRTMGEYAFKQEEKAIEFEGLTYYPEKLELEFNGQTCELSKKEAAMIEVLLERGDKITSRDRLMEKMWDTDMFVDENTLNVYISRLRKLLKDMGIVDAIETVRGAGYRIKNTWDG</sequence>
<protein>
    <submittedName>
        <fullName evidence="10">Response regulator transcription factor</fullName>
    </submittedName>
</protein>
<dbReference type="Gene3D" id="6.10.250.690">
    <property type="match status" value="1"/>
</dbReference>
<dbReference type="SUPFAM" id="SSF52172">
    <property type="entry name" value="CheY-like"/>
    <property type="match status" value="1"/>
</dbReference>
<dbReference type="PANTHER" id="PTHR48111:SF31">
    <property type="entry name" value="TRANSCRIPTIONAL REGULATORY PROTEIN YXDJ"/>
    <property type="match status" value="1"/>
</dbReference>
<keyword evidence="5" id="KW-0804">Transcription</keyword>
<dbReference type="CDD" id="cd18159">
    <property type="entry name" value="REC_OmpR_NsrR-like"/>
    <property type="match status" value="1"/>
</dbReference>
<proteinExistence type="predicted"/>
<dbReference type="RefSeq" id="WP_244752505.1">
    <property type="nucleotide sequence ID" value="NZ_CP095074.1"/>
</dbReference>
<keyword evidence="4 7" id="KW-0238">DNA-binding</keyword>
<reference evidence="10 11" key="1">
    <citation type="submission" date="2022-04" db="EMBL/GenBank/DDBJ databases">
        <title>Halobacillus sp. isolated from saltern.</title>
        <authorList>
            <person name="Won M."/>
            <person name="Lee C.-M."/>
            <person name="Woen H.-Y."/>
            <person name="Kwon S.-W."/>
        </authorList>
    </citation>
    <scope>NUCLEOTIDE SEQUENCE [LARGE SCALE GENOMIC DNA]</scope>
    <source>
        <strain evidence="10 11">SSTM10-2</strain>
    </source>
</reference>
<dbReference type="Proteomes" id="UP000831880">
    <property type="component" value="Chromosome"/>
</dbReference>
<evidence type="ECO:0000256" key="7">
    <source>
        <dbReference type="PROSITE-ProRule" id="PRU01091"/>
    </source>
</evidence>
<dbReference type="InterPro" id="IPR011006">
    <property type="entry name" value="CheY-like_superfamily"/>
</dbReference>
<dbReference type="EMBL" id="CP095074">
    <property type="protein sequence ID" value="UOQ92901.1"/>
    <property type="molecule type" value="Genomic_DNA"/>
</dbReference>
<organism evidence="10 11">
    <name type="scientific">Halobacillus shinanisalinarum</name>
    <dbReference type="NCBI Taxonomy" id="2932258"/>
    <lineage>
        <taxon>Bacteria</taxon>
        <taxon>Bacillati</taxon>
        <taxon>Bacillota</taxon>
        <taxon>Bacilli</taxon>
        <taxon>Bacillales</taxon>
        <taxon>Bacillaceae</taxon>
        <taxon>Halobacillus</taxon>
    </lineage>
</organism>
<keyword evidence="3" id="KW-0805">Transcription regulation</keyword>
<feature type="modified residue" description="4-aspartylphosphate" evidence="6">
    <location>
        <position position="52"/>
    </location>
</feature>
<dbReference type="InterPro" id="IPR001867">
    <property type="entry name" value="OmpR/PhoB-type_DNA-bd"/>
</dbReference>
<dbReference type="PROSITE" id="PS50110">
    <property type="entry name" value="RESPONSE_REGULATORY"/>
    <property type="match status" value="1"/>
</dbReference>
<evidence type="ECO:0000313" key="10">
    <source>
        <dbReference type="EMBL" id="UOQ92901.1"/>
    </source>
</evidence>
<keyword evidence="2" id="KW-0902">Two-component regulatory system</keyword>
<feature type="domain" description="OmpR/PhoB-type" evidence="9">
    <location>
        <begin position="129"/>
        <end position="227"/>
    </location>
</feature>
<evidence type="ECO:0000256" key="1">
    <source>
        <dbReference type="ARBA" id="ARBA00022553"/>
    </source>
</evidence>
<evidence type="ECO:0000256" key="2">
    <source>
        <dbReference type="ARBA" id="ARBA00023012"/>
    </source>
</evidence>
<dbReference type="Pfam" id="PF00072">
    <property type="entry name" value="Response_reg"/>
    <property type="match status" value="1"/>
</dbReference>
<dbReference type="CDD" id="cd00383">
    <property type="entry name" value="trans_reg_C"/>
    <property type="match status" value="1"/>
</dbReference>
<evidence type="ECO:0000259" key="8">
    <source>
        <dbReference type="PROSITE" id="PS50110"/>
    </source>
</evidence>
<keyword evidence="11" id="KW-1185">Reference proteome</keyword>
<dbReference type="InterPro" id="IPR036388">
    <property type="entry name" value="WH-like_DNA-bd_sf"/>
</dbReference>
<evidence type="ECO:0000256" key="5">
    <source>
        <dbReference type="ARBA" id="ARBA00023163"/>
    </source>
</evidence>
<accession>A0ABY4GY73</accession>
<evidence type="ECO:0000256" key="6">
    <source>
        <dbReference type="PROSITE-ProRule" id="PRU00169"/>
    </source>
</evidence>
<feature type="domain" description="Response regulatory" evidence="8">
    <location>
        <begin position="3"/>
        <end position="116"/>
    </location>
</feature>
<dbReference type="InterPro" id="IPR001789">
    <property type="entry name" value="Sig_transdc_resp-reg_receiver"/>
</dbReference>
<name>A0ABY4GY73_9BACI</name>
<dbReference type="Gene3D" id="1.10.10.10">
    <property type="entry name" value="Winged helix-like DNA-binding domain superfamily/Winged helix DNA-binding domain"/>
    <property type="match status" value="1"/>
</dbReference>
<dbReference type="PROSITE" id="PS51755">
    <property type="entry name" value="OMPR_PHOB"/>
    <property type="match status" value="1"/>
</dbReference>